<protein>
    <submittedName>
        <fullName evidence="1">Uncharacterized protein</fullName>
    </submittedName>
</protein>
<evidence type="ECO:0000313" key="2">
    <source>
        <dbReference type="Proteomes" id="UP000018896"/>
    </source>
</evidence>
<dbReference type="Proteomes" id="UP000018896">
    <property type="component" value="Unassembled WGS sequence"/>
</dbReference>
<reference evidence="1 2" key="1">
    <citation type="journal article" date="2014" name="Genome Announc.">
        <title>Draft Genome Sequences of Three Alkaliphilic Bacillus Strains, Bacillus wakoensis JCM 9140T, Bacillus akibai JCM 9157T, and Bacillus hemicellulosilyticus JCM 9152T.</title>
        <authorList>
            <person name="Yuki M."/>
            <person name="Oshima K."/>
            <person name="Suda W."/>
            <person name="Oshida Y."/>
            <person name="Kitamura K."/>
            <person name="Iida T."/>
            <person name="Hattori M."/>
            <person name="Ohkuma M."/>
        </authorList>
    </citation>
    <scope>NUCLEOTIDE SEQUENCE [LARGE SCALE GENOMIC DNA]</scope>
    <source>
        <strain evidence="1 2">JCM 9157</strain>
    </source>
</reference>
<proteinExistence type="predicted"/>
<dbReference type="AlphaFoldDB" id="W4R125"/>
<evidence type="ECO:0000313" key="1">
    <source>
        <dbReference type="EMBL" id="GAE37598.1"/>
    </source>
</evidence>
<name>W4R125_HALA3</name>
<dbReference type="EMBL" id="BAUV01000090">
    <property type="protein sequence ID" value="GAE37598.1"/>
    <property type="molecule type" value="Genomic_DNA"/>
</dbReference>
<accession>W4R125</accession>
<keyword evidence="2" id="KW-1185">Reference proteome</keyword>
<sequence>MPYLLFYFHLKQHRTVLLFYLLLDSLMINITSFIPSTLPKENLYMTYEMLLERLNNTPIKINPNLLNICIKNCKSTIENAEEFIRNEMISKGVKANTNFMSDSSIINYCNKFLISRYNHNKPYTLEDKARINLNHLAEHFQGESFVIAYIEYRKWLLLKKKYEAILQHERDGSIQPKFAINSVGNVYTSKPSLTLPHQFLNSIFDCKSHHFNTIEEAMTAMDNAKESSEIITVINKTVYYRNENYEKEKEIDRQAFIKQVEDGVNDNLLLFLFEEWEYELEFYNLNHLPELHS</sequence>
<comment type="caution">
    <text evidence="1">The sequence shown here is derived from an EMBL/GenBank/DDBJ whole genome shotgun (WGS) entry which is preliminary data.</text>
</comment>
<gene>
    <name evidence="1" type="ORF">JCM9157_4911</name>
</gene>
<organism evidence="1 2">
    <name type="scientific">Halalkalibacter akibai (strain ATCC 43226 / DSM 21942 / CIP 109018 / JCM 9157 / 1139)</name>
    <name type="common">Bacillus akibai</name>
    <dbReference type="NCBI Taxonomy" id="1236973"/>
    <lineage>
        <taxon>Bacteria</taxon>
        <taxon>Bacillati</taxon>
        <taxon>Bacillota</taxon>
        <taxon>Bacilli</taxon>
        <taxon>Bacillales</taxon>
        <taxon>Bacillaceae</taxon>
        <taxon>Halalkalibacter</taxon>
    </lineage>
</organism>